<dbReference type="AlphaFoldDB" id="A0A843WDT0"/>
<proteinExistence type="inferred from homology"/>
<dbReference type="PANTHER" id="PTHR12832:SF11">
    <property type="entry name" value="LD23868P"/>
    <property type="match status" value="1"/>
</dbReference>
<evidence type="ECO:0000256" key="2">
    <source>
        <dbReference type="SAM" id="Coils"/>
    </source>
</evidence>
<organism evidence="4 5">
    <name type="scientific">Colocasia esculenta</name>
    <name type="common">Wild taro</name>
    <name type="synonym">Arum esculentum</name>
    <dbReference type="NCBI Taxonomy" id="4460"/>
    <lineage>
        <taxon>Eukaryota</taxon>
        <taxon>Viridiplantae</taxon>
        <taxon>Streptophyta</taxon>
        <taxon>Embryophyta</taxon>
        <taxon>Tracheophyta</taxon>
        <taxon>Spermatophyta</taxon>
        <taxon>Magnoliopsida</taxon>
        <taxon>Liliopsida</taxon>
        <taxon>Araceae</taxon>
        <taxon>Aroideae</taxon>
        <taxon>Colocasieae</taxon>
        <taxon>Colocasia</taxon>
    </lineage>
</organism>
<keyword evidence="2" id="KW-0175">Coiled coil</keyword>
<feature type="non-terminal residue" evidence="4">
    <location>
        <position position="802"/>
    </location>
</feature>
<accession>A0A843WDT0</accession>
<dbReference type="GO" id="GO:0007165">
    <property type="term" value="P:signal transduction"/>
    <property type="evidence" value="ECO:0007669"/>
    <property type="project" value="TreeGrafter"/>
</dbReference>
<dbReference type="Pfam" id="PF05794">
    <property type="entry name" value="Tcp11"/>
    <property type="match status" value="1"/>
</dbReference>
<dbReference type="PANTHER" id="PTHR12832">
    <property type="entry name" value="TESTIS-SPECIFIC PROTEIN PBS13 T-COMPLEX 11"/>
    <property type="match status" value="1"/>
</dbReference>
<dbReference type="Proteomes" id="UP000652761">
    <property type="component" value="Unassembled WGS sequence"/>
</dbReference>
<keyword evidence="5" id="KW-1185">Reference proteome</keyword>
<dbReference type="OrthoDB" id="276323at2759"/>
<dbReference type="EMBL" id="NMUH01002928">
    <property type="protein sequence ID" value="MQM02855.1"/>
    <property type="molecule type" value="Genomic_DNA"/>
</dbReference>
<evidence type="ECO:0000256" key="3">
    <source>
        <dbReference type="SAM" id="MobiDB-lite"/>
    </source>
</evidence>
<name>A0A843WDT0_COLES</name>
<feature type="coiled-coil region" evidence="2">
    <location>
        <begin position="244"/>
        <end position="271"/>
    </location>
</feature>
<evidence type="ECO:0000313" key="4">
    <source>
        <dbReference type="EMBL" id="MQM02855.1"/>
    </source>
</evidence>
<sequence length="802" mass="90878">MDAASGLELSQCGRPPAVAFDFLAGDSSSPSEPPPSKMPRRLRRRLAEGKGGRASVEEIEVKLREADMRRQLFHEWISNKARTKSGSPSWSSRDGDLGQRLEAKLCAAQQKRLSLLQRTQMRLARVDELRQVAKTGVKMRAEKEREELGVKVESRIQHAEANRMLILQACMQRRAIVNERKAQSLLKRVNQENKYKDLVRKAIYQKRAAAEKKRYGLLEAEKTRAHARVMQARLVAKSIFHQREIERRRMKEELEDRLQQAKRKREEYLSQRGSPSCTSRVTLKHMHKHGDEELVKFMSFEQLAHHIESSVTIETVRALLDRLESRLLCLLHSPSGPQNIDHLLKHAASPKRKTLTDKGRRVRGQTKGFNKEALNHKSLSRYPVRVVLCAYVILVHPDSVFSGCGEHEISLADSAASFIREFELLINIILNGPKNISSTMQSLASMSTQQTFRSLLVAFDAAWCTYLRHFVAWKIKDSRLLEEDLVRAAHQLKLTIEGGIPDLSHGVRAIQNQVTEENQLLWDKVQNQNVSAGIGRVESTLSTQYKYFEAKESGSASTTPAANTSSLALMSTYESEASAVSLTSIRKEFPVEPDEESTSVVCSLFRLETSSPPNIPSKNALALPIGKHFMENEILVNEIVHQNRSFIDNFGIDVKEETNIKAKIGETMERAFWDVVVENLMKEQPDYSRMIGVVKEIRDELCAMAPKSWKEEIFDSIDLDILSQVLESRTNDVNYLGKILDYALGTLLKLSAPANEEEIKRTHEKLLIELADVAAQTNKKLNSSFVIVVARGMRFVLEQIQV</sequence>
<comment type="similarity">
    <text evidence="1">Belongs to the TCP11 family.</text>
</comment>
<dbReference type="InterPro" id="IPR008862">
    <property type="entry name" value="Tcp11"/>
</dbReference>
<gene>
    <name evidence="4" type="ORF">Taro_035623</name>
</gene>
<evidence type="ECO:0008006" key="6">
    <source>
        <dbReference type="Google" id="ProtNLM"/>
    </source>
</evidence>
<comment type="caution">
    <text evidence="4">The sequence shown here is derived from an EMBL/GenBank/DDBJ whole genome shotgun (WGS) entry which is preliminary data.</text>
</comment>
<feature type="region of interest" description="Disordered" evidence="3">
    <location>
        <begin position="20"/>
        <end position="49"/>
    </location>
</feature>
<evidence type="ECO:0000256" key="1">
    <source>
        <dbReference type="ARBA" id="ARBA00010954"/>
    </source>
</evidence>
<evidence type="ECO:0000313" key="5">
    <source>
        <dbReference type="Proteomes" id="UP000652761"/>
    </source>
</evidence>
<reference evidence="4" key="1">
    <citation type="submission" date="2017-07" db="EMBL/GenBank/DDBJ databases">
        <title>Taro Niue Genome Assembly and Annotation.</title>
        <authorList>
            <person name="Atibalentja N."/>
            <person name="Keating K."/>
            <person name="Fields C.J."/>
        </authorList>
    </citation>
    <scope>NUCLEOTIDE SEQUENCE</scope>
    <source>
        <strain evidence="4">Niue_2</strain>
        <tissue evidence="4">Leaf</tissue>
    </source>
</reference>
<protein>
    <recommendedName>
        <fullName evidence="6">T-complex protein 11</fullName>
    </recommendedName>
</protein>